<dbReference type="EMBL" id="CM000851">
    <property type="protein sequence ID" value="KRG99345.1"/>
    <property type="molecule type" value="Genomic_DNA"/>
</dbReference>
<name>A0A0R0F862_SOYBN</name>
<evidence type="ECO:0008006" key="5">
    <source>
        <dbReference type="Google" id="ProtNLM"/>
    </source>
</evidence>
<sequence length="93" mass="10775">MIFQWPTFLFFSFGFPFVQSRHTLSLSLIHQRVASSSCQFCSSTCADRRIHAGTYYNNNPCSCFVLFLFSKPRFGFPEPVTFPYTLPPFKDGR</sequence>
<evidence type="ECO:0000256" key="1">
    <source>
        <dbReference type="SAM" id="SignalP"/>
    </source>
</evidence>
<dbReference type="AlphaFoldDB" id="A0A0R0F862"/>
<dbReference type="Proteomes" id="UP000008827">
    <property type="component" value="Chromosome 18"/>
</dbReference>
<accession>A0A0R0F862</accession>
<keyword evidence="1" id="KW-0732">Signal</keyword>
<proteinExistence type="predicted"/>
<reference evidence="2" key="3">
    <citation type="submission" date="2018-07" db="EMBL/GenBank/DDBJ databases">
        <title>WGS assembly of Glycine max.</title>
        <authorList>
            <person name="Schmutz J."/>
            <person name="Cannon S."/>
            <person name="Schlueter J."/>
            <person name="Ma J."/>
            <person name="Mitros T."/>
            <person name="Nelson W."/>
            <person name="Hyten D."/>
            <person name="Song Q."/>
            <person name="Thelen J."/>
            <person name="Cheng J."/>
            <person name="Xu D."/>
            <person name="Hellsten U."/>
            <person name="May G."/>
            <person name="Yu Y."/>
            <person name="Sakurai T."/>
            <person name="Umezawa T."/>
            <person name="Bhattacharyya M."/>
            <person name="Sandhu D."/>
            <person name="Valliyodan B."/>
            <person name="Lindquist E."/>
            <person name="Peto M."/>
            <person name="Grant D."/>
            <person name="Shu S."/>
            <person name="Goodstein D."/>
            <person name="Barry K."/>
            <person name="Futrell-Griggs M."/>
            <person name="Abernathy B."/>
            <person name="Du J."/>
            <person name="Tian Z."/>
            <person name="Zhu L."/>
            <person name="Gill N."/>
            <person name="Joshi T."/>
            <person name="Libault M."/>
            <person name="Sethuraman A."/>
            <person name="Zhang X."/>
            <person name="Shinozaki K."/>
            <person name="Nguyen H."/>
            <person name="Wing R."/>
            <person name="Cregan P."/>
            <person name="Specht J."/>
            <person name="Grimwood J."/>
            <person name="Rokhsar D."/>
            <person name="Stacey G."/>
            <person name="Shoemaker R."/>
            <person name="Jackson S."/>
        </authorList>
    </citation>
    <scope>NUCLEOTIDE SEQUENCE</scope>
    <source>
        <tissue evidence="2">Callus</tissue>
    </source>
</reference>
<evidence type="ECO:0000313" key="2">
    <source>
        <dbReference type="EMBL" id="KRG99345.1"/>
    </source>
</evidence>
<dbReference type="InParanoid" id="A0A0R0F862"/>
<feature type="chain" id="PRO_5014520951" description="Secreted protein" evidence="1">
    <location>
        <begin position="21"/>
        <end position="93"/>
    </location>
</feature>
<organism evidence="2">
    <name type="scientific">Glycine max</name>
    <name type="common">Soybean</name>
    <name type="synonym">Glycine hispida</name>
    <dbReference type="NCBI Taxonomy" id="3847"/>
    <lineage>
        <taxon>Eukaryota</taxon>
        <taxon>Viridiplantae</taxon>
        <taxon>Streptophyta</taxon>
        <taxon>Embryophyta</taxon>
        <taxon>Tracheophyta</taxon>
        <taxon>Spermatophyta</taxon>
        <taxon>Magnoliopsida</taxon>
        <taxon>eudicotyledons</taxon>
        <taxon>Gunneridae</taxon>
        <taxon>Pentapetalae</taxon>
        <taxon>rosids</taxon>
        <taxon>fabids</taxon>
        <taxon>Fabales</taxon>
        <taxon>Fabaceae</taxon>
        <taxon>Papilionoideae</taxon>
        <taxon>50 kb inversion clade</taxon>
        <taxon>NPAAA clade</taxon>
        <taxon>indigoferoid/millettioid clade</taxon>
        <taxon>Phaseoleae</taxon>
        <taxon>Glycine</taxon>
        <taxon>Glycine subgen. Soja</taxon>
    </lineage>
</organism>
<gene>
    <name evidence="2" type="ORF">GLYMA_18G138600</name>
</gene>
<reference evidence="2 3" key="1">
    <citation type="journal article" date="2010" name="Nature">
        <title>Genome sequence of the palaeopolyploid soybean.</title>
        <authorList>
            <person name="Schmutz J."/>
            <person name="Cannon S.B."/>
            <person name="Schlueter J."/>
            <person name="Ma J."/>
            <person name="Mitros T."/>
            <person name="Nelson W."/>
            <person name="Hyten D.L."/>
            <person name="Song Q."/>
            <person name="Thelen J.J."/>
            <person name="Cheng J."/>
            <person name="Xu D."/>
            <person name="Hellsten U."/>
            <person name="May G.D."/>
            <person name="Yu Y."/>
            <person name="Sakurai T."/>
            <person name="Umezawa T."/>
            <person name="Bhattacharyya M.K."/>
            <person name="Sandhu D."/>
            <person name="Valliyodan B."/>
            <person name="Lindquist E."/>
            <person name="Peto M."/>
            <person name="Grant D."/>
            <person name="Shu S."/>
            <person name="Goodstein D."/>
            <person name="Barry K."/>
            <person name="Futrell-Griggs M."/>
            <person name="Abernathy B."/>
            <person name="Du J."/>
            <person name="Tian Z."/>
            <person name="Zhu L."/>
            <person name="Gill N."/>
            <person name="Joshi T."/>
            <person name="Libault M."/>
            <person name="Sethuraman A."/>
            <person name="Zhang X.-C."/>
            <person name="Shinozaki K."/>
            <person name="Nguyen H.T."/>
            <person name="Wing R.A."/>
            <person name="Cregan P."/>
            <person name="Specht J."/>
            <person name="Grimwood J."/>
            <person name="Rokhsar D."/>
            <person name="Stacey G."/>
            <person name="Shoemaker R.C."/>
            <person name="Jackson S.A."/>
        </authorList>
    </citation>
    <scope>NUCLEOTIDE SEQUENCE [LARGE SCALE GENOMIC DNA]</scope>
    <source>
        <strain evidence="3">cv. Williams 82</strain>
        <tissue evidence="2">Callus</tissue>
    </source>
</reference>
<evidence type="ECO:0000313" key="4">
    <source>
        <dbReference type="Proteomes" id="UP000008827"/>
    </source>
</evidence>
<keyword evidence="4" id="KW-1185">Reference proteome</keyword>
<dbReference type="Gramene" id="KRG99345">
    <property type="protein sequence ID" value="KRG99345"/>
    <property type="gene ID" value="GLYMA_18G138600"/>
</dbReference>
<evidence type="ECO:0000313" key="3">
    <source>
        <dbReference type="EnsemblPlants" id="KRG99345"/>
    </source>
</evidence>
<feature type="signal peptide" evidence="1">
    <location>
        <begin position="1"/>
        <end position="20"/>
    </location>
</feature>
<dbReference type="EnsemblPlants" id="KRG99345">
    <property type="protein sequence ID" value="KRG99345"/>
    <property type="gene ID" value="GLYMA_18G138600"/>
</dbReference>
<reference evidence="3" key="2">
    <citation type="submission" date="2018-02" db="UniProtKB">
        <authorList>
            <consortium name="EnsemblPlants"/>
        </authorList>
    </citation>
    <scope>IDENTIFICATION</scope>
    <source>
        <strain evidence="3">Williams 82</strain>
    </source>
</reference>
<protein>
    <recommendedName>
        <fullName evidence="5">Secreted protein</fullName>
    </recommendedName>
</protein>